<proteinExistence type="predicted"/>
<evidence type="ECO:0000256" key="5">
    <source>
        <dbReference type="SAM" id="SignalP"/>
    </source>
</evidence>
<dbReference type="InterPro" id="IPR005018">
    <property type="entry name" value="DOMON_domain"/>
</dbReference>
<evidence type="ECO:0000256" key="1">
    <source>
        <dbReference type="ARBA" id="ARBA00022900"/>
    </source>
</evidence>
<evidence type="ECO:0000256" key="4">
    <source>
        <dbReference type="SAM" id="Phobius"/>
    </source>
</evidence>
<dbReference type="SUPFAM" id="SSF57567">
    <property type="entry name" value="Serine protease inhibitors"/>
    <property type="match status" value="2"/>
</dbReference>
<feature type="compositionally biased region" description="Low complexity" evidence="3">
    <location>
        <begin position="279"/>
        <end position="312"/>
    </location>
</feature>
<keyword evidence="2" id="KW-1015">Disulfide bond</keyword>
<feature type="compositionally biased region" description="Low complexity" evidence="3">
    <location>
        <begin position="1283"/>
        <end position="1326"/>
    </location>
</feature>
<evidence type="ECO:0000313" key="6">
    <source>
        <dbReference type="EnsemblMetazoa" id="PPA25175.1"/>
    </source>
</evidence>
<feature type="signal peptide" evidence="5">
    <location>
        <begin position="1"/>
        <end position="21"/>
    </location>
</feature>
<dbReference type="Pfam" id="PF03351">
    <property type="entry name" value="DOMON"/>
    <property type="match status" value="4"/>
</dbReference>
<dbReference type="PANTHER" id="PTHR46901:SF3">
    <property type="entry name" value="EGF-LIKE DOMAIN-CONTAINING PROTEIN"/>
    <property type="match status" value="1"/>
</dbReference>
<keyword evidence="4" id="KW-0472">Membrane</keyword>
<dbReference type="InterPro" id="IPR045266">
    <property type="entry name" value="DOH_DOMON"/>
</dbReference>
<feature type="disulfide bond" evidence="2">
    <location>
        <begin position="202"/>
        <end position="211"/>
    </location>
</feature>
<dbReference type="OrthoDB" id="188511at2759"/>
<reference evidence="6" key="2">
    <citation type="submission" date="2022-06" db="UniProtKB">
        <authorList>
            <consortium name="EnsemblMetazoa"/>
        </authorList>
    </citation>
    <scope>IDENTIFICATION</scope>
    <source>
        <strain evidence="6">PS312</strain>
    </source>
</reference>
<feature type="compositionally biased region" description="Basic and acidic residues" evidence="3">
    <location>
        <begin position="1598"/>
        <end position="1614"/>
    </location>
</feature>
<keyword evidence="7" id="KW-1185">Reference proteome</keyword>
<dbReference type="Gene3D" id="2.60.120.260">
    <property type="entry name" value="Galactose-binding domain-like"/>
    <property type="match status" value="1"/>
</dbReference>
<feature type="transmembrane region" description="Helical" evidence="4">
    <location>
        <begin position="1474"/>
        <end position="1496"/>
    </location>
</feature>
<dbReference type="Pfam" id="PF01390">
    <property type="entry name" value="SEA"/>
    <property type="match status" value="1"/>
</dbReference>
<evidence type="ECO:0000313" key="7">
    <source>
        <dbReference type="Proteomes" id="UP000005239"/>
    </source>
</evidence>
<feature type="region of interest" description="Disordered" evidence="3">
    <location>
        <begin position="1253"/>
        <end position="1341"/>
    </location>
</feature>
<dbReference type="PANTHER" id="PTHR46901">
    <property type="entry name" value="GH04942P"/>
    <property type="match status" value="1"/>
</dbReference>
<keyword evidence="1" id="KW-0722">Serine protease inhibitor</keyword>
<accession>A0A2A6B432</accession>
<dbReference type="Pfam" id="PF01826">
    <property type="entry name" value="TIL"/>
    <property type="match status" value="3"/>
</dbReference>
<feature type="chain" id="PRO_5043568198" evidence="5">
    <location>
        <begin position="22"/>
        <end position="1654"/>
    </location>
</feature>
<dbReference type="PROSITE" id="PS01186">
    <property type="entry name" value="EGF_2"/>
    <property type="match status" value="1"/>
</dbReference>
<keyword evidence="4" id="KW-0812">Transmembrane</keyword>
<dbReference type="Gene3D" id="2.60.40.1210">
    <property type="entry name" value="Cellobiose dehydrogenase, cytochrome domain"/>
    <property type="match status" value="1"/>
</dbReference>
<dbReference type="Proteomes" id="UP000005239">
    <property type="component" value="Unassembled WGS sequence"/>
</dbReference>
<dbReference type="InterPro" id="IPR036364">
    <property type="entry name" value="SEA_dom_sf"/>
</dbReference>
<dbReference type="SUPFAM" id="SSF82671">
    <property type="entry name" value="SEA domain"/>
    <property type="match status" value="1"/>
</dbReference>
<feature type="compositionally biased region" description="Basic and acidic residues" evidence="3">
    <location>
        <begin position="1266"/>
        <end position="1282"/>
    </location>
</feature>
<accession>A0A8R1YPQ6</accession>
<feature type="region of interest" description="Disordered" evidence="3">
    <location>
        <begin position="279"/>
        <end position="317"/>
    </location>
</feature>
<dbReference type="InterPro" id="IPR000742">
    <property type="entry name" value="EGF"/>
</dbReference>
<name>A0A2A6B432_PRIPA</name>
<dbReference type="SUPFAM" id="SSF49344">
    <property type="entry name" value="CBD9-like"/>
    <property type="match status" value="1"/>
</dbReference>
<dbReference type="SMART" id="SM00664">
    <property type="entry name" value="DoH"/>
    <property type="match status" value="4"/>
</dbReference>
<dbReference type="SMART" id="SM00181">
    <property type="entry name" value="EGF"/>
    <property type="match status" value="4"/>
</dbReference>
<keyword evidence="4" id="KW-1133">Transmembrane helix</keyword>
<feature type="region of interest" description="Disordered" evidence="3">
    <location>
        <begin position="1563"/>
        <end position="1654"/>
    </location>
</feature>
<dbReference type="GO" id="GO:0004867">
    <property type="term" value="F:serine-type endopeptidase inhibitor activity"/>
    <property type="evidence" value="ECO:0007669"/>
    <property type="project" value="UniProtKB-KW"/>
</dbReference>
<dbReference type="PROSITE" id="PS50026">
    <property type="entry name" value="EGF_3"/>
    <property type="match status" value="1"/>
</dbReference>
<dbReference type="InterPro" id="IPR002919">
    <property type="entry name" value="TIL_dom"/>
</dbReference>
<dbReference type="PROSITE" id="PS50836">
    <property type="entry name" value="DOMON"/>
    <property type="match status" value="3"/>
</dbReference>
<dbReference type="InterPro" id="IPR036084">
    <property type="entry name" value="Ser_inhib-like_sf"/>
</dbReference>
<dbReference type="EnsemblMetazoa" id="PPA25175.1">
    <property type="protein sequence ID" value="PPA25175.1"/>
    <property type="gene ID" value="WBGene00114729"/>
</dbReference>
<sequence>MPPGWLLPLLFSLSSAHIRLSFPPSFSFSDALINDDSSICVGSPPEGSPSTYLLTGSTIDIEWSSSVPHAGGIRIDLIDSNNKVISTFKEFSAAHNISSSIHHLILPSSLSCSDCILRVSHSASEISPDRQYVSCALVNIGKSIPDGDTCNRKGKRVNGVCLCKDGFEGSHCQHSFECDDDSDCGKGGSCHSLSTSNRVCYCPPGKKGSKCEKHYSNEVSAFDDSLYQMKEAGPNKIYWRIIKDEIEVVLKYPGRSWSAIGWKPLNDNGQCASTLSKISSLHSDSPSPSHLPSSRRPPSSTRSPSTSSPSGHECSLNEEWSTCPEEKRSCEASCDWTLDSESIPTCEQGCGTPRCVCKEGFVRASVNSTKCIPFDACNPTEHSCGLNETWAQCGTACEPSCSNMYDTAPCPASCEKAACTCADNYVRHNGECVYWGDCPDLDEHFAFSSDDNLIGDISNKSATEAATSAPVAVHITPTSCPINETLNECGKACETDCTSIFIREQCTKCGATDCSCIQGYARSNGKCVYWGDCPADHMNLQSKGGNRGVPRVTGTNCKGEFVVPAGCTTDCEYRAMWNYMEETDEVEFAIETKIGQNSWSGIGFGENPTMGNADVYIVKSVNGNVSIHDMWSEGRETPLEDSSRDIAVPNPMGSHVDGVLRARFKRRRQSRDKKNDIDFGDDQCVYMLFPVEGGRVERDGAISIHSTTPLTSHTKVCFRSCTPKPTPHPKAESNSCETEFRHPSGCTGSACEYTAKWTLNSTAQNVRFEISARDLGRWTGIGFSKNGEMSNADIYTGWVYEGKAYVTDRFAYGRQLPAIDPADRSDITDIGGRIEDDVQTIWFTRSIVTKDSLTDLPLDKCYFYLFPVGGGRVLARKSSDFHNPRTPIGYHDIEAPHVSSTKICLCDQSGSPIPTQPPAVRRRRQAPFAVVKNPFGDVSSPVHTDPMACVDMVMGSTDGKGGRVVDMFSIGTSTPVEDSSLGGSDSLLAASIVYSHGISTIIFKKKLHATEPTDISITRGPMTVLWAQGVDPSHYRHITGGAPIKADASFFAADSFKYHGMDNRGSITIDFFGEGDHEETTGVSSDCRGSMSFPHGCTGDICHYSISWESDGVTASFSLQADIKPLQWTALGFSPNGQMANSDVIVVSVLEDGKVTVIDQFMPSYGRPSIDEDQDIFDISTKFTNGRVYANFSRDLKGVDGHDVSLDECRYYLYTPTPSSLDKSGEIKKHSSSPIASAGKICLKSCSTLPATPKPTVSIPSTTQKSVEKPVKETKETPKEIKITSSSSLPTQPSTTTTVTTTPSTPSSSISISSSTSSSIPSSTTTKMSMPPLQNGPSRPIPKARYALKIRITNREYVPDLANEKSEYYQSFTKDLKSAVDKALSIKWKDVEMGRVLQYSKGSVVALVEVDALSSSPRPIEIKSVIEETAVRGSINGVIIEPTTVAVEQLPVEQSSGPKEIENMIMDSHLLSQIGWLILAIVLLILVSICCICLFCRCRRVSHQFSPMGSQNGKTYSDIPYKADPYPAYPMPAGYNYGTMNLKKTSTSTSTAGFDNKAFQHQRHFSQATTASTKNSPPPPPGSESTPKGMGETNYQEWLREVASKPASQEHEESMTVPRPPSATPYVSYPNDPSAYYTLGGEHRTGTANRQFRH</sequence>
<keyword evidence="2" id="KW-0245">EGF-like domain</keyword>
<comment type="caution">
    <text evidence="2">Lacks conserved residue(s) required for the propagation of feature annotation.</text>
</comment>
<dbReference type="CDD" id="cd09631">
    <property type="entry name" value="DOMON_DOH"/>
    <property type="match status" value="4"/>
</dbReference>
<dbReference type="PROSITE" id="PS50024">
    <property type="entry name" value="SEA"/>
    <property type="match status" value="1"/>
</dbReference>
<evidence type="ECO:0000256" key="2">
    <source>
        <dbReference type="PROSITE-ProRule" id="PRU00076"/>
    </source>
</evidence>
<dbReference type="PROSITE" id="PS00022">
    <property type="entry name" value="EGF_1"/>
    <property type="match status" value="2"/>
</dbReference>
<dbReference type="Gene3D" id="2.10.25.10">
    <property type="entry name" value="Laminin"/>
    <property type="match status" value="3"/>
</dbReference>
<keyword evidence="1" id="KW-0646">Protease inhibitor</keyword>
<protein>
    <submittedName>
        <fullName evidence="6">Uncharacterized protein</fullName>
    </submittedName>
</protein>
<gene>
    <name evidence="6" type="primary">WBGene00114729</name>
</gene>
<keyword evidence="5" id="KW-0732">Signal</keyword>
<reference evidence="7" key="1">
    <citation type="journal article" date="2008" name="Nat. Genet.">
        <title>The Pristionchus pacificus genome provides a unique perspective on nematode lifestyle and parasitism.</title>
        <authorList>
            <person name="Dieterich C."/>
            <person name="Clifton S.W."/>
            <person name="Schuster L.N."/>
            <person name="Chinwalla A."/>
            <person name="Delehaunty K."/>
            <person name="Dinkelacker I."/>
            <person name="Fulton L."/>
            <person name="Fulton R."/>
            <person name="Godfrey J."/>
            <person name="Minx P."/>
            <person name="Mitreva M."/>
            <person name="Roeseler W."/>
            <person name="Tian H."/>
            <person name="Witte H."/>
            <person name="Yang S.P."/>
            <person name="Wilson R.K."/>
            <person name="Sommer R.J."/>
        </authorList>
    </citation>
    <scope>NUCLEOTIDE SEQUENCE [LARGE SCALE GENOMIC DNA]</scope>
    <source>
        <strain evidence="7">PS312</strain>
    </source>
</reference>
<organism evidence="6 7">
    <name type="scientific">Pristionchus pacificus</name>
    <name type="common">Parasitic nematode worm</name>
    <dbReference type="NCBI Taxonomy" id="54126"/>
    <lineage>
        <taxon>Eukaryota</taxon>
        <taxon>Metazoa</taxon>
        <taxon>Ecdysozoa</taxon>
        <taxon>Nematoda</taxon>
        <taxon>Chromadorea</taxon>
        <taxon>Rhabditida</taxon>
        <taxon>Rhabditina</taxon>
        <taxon>Diplogasteromorpha</taxon>
        <taxon>Diplogasteroidea</taxon>
        <taxon>Neodiplogasteridae</taxon>
        <taxon>Pristionchus</taxon>
    </lineage>
</organism>
<dbReference type="CDD" id="cd19941">
    <property type="entry name" value="TIL"/>
    <property type="match status" value="3"/>
</dbReference>
<dbReference type="InterPro" id="IPR000082">
    <property type="entry name" value="SEA_dom"/>
</dbReference>
<evidence type="ECO:0000256" key="3">
    <source>
        <dbReference type="SAM" id="MobiDB-lite"/>
    </source>
</evidence>